<dbReference type="InterPro" id="IPR004837">
    <property type="entry name" value="NaCa_Exmemb"/>
</dbReference>
<keyword evidence="16" id="KW-0233">DNA recombination</keyword>
<evidence type="ECO:0000256" key="23">
    <source>
        <dbReference type="SAM" id="Phobius"/>
    </source>
</evidence>
<dbReference type="InterPro" id="IPR038508">
    <property type="entry name" value="ArfGAP_dom_sf"/>
</dbReference>
<name>A0A8J6L9C1_TENMO</name>
<evidence type="ECO:0000259" key="24">
    <source>
        <dbReference type="PROSITE" id="PS50051"/>
    </source>
</evidence>
<feature type="domain" description="Arf-GAP" evidence="25">
    <location>
        <begin position="234"/>
        <end position="314"/>
    </location>
</feature>
<dbReference type="Pfam" id="PF26065">
    <property type="entry name" value="MCM8_N"/>
    <property type="match status" value="1"/>
</dbReference>
<feature type="region of interest" description="Disordered" evidence="22">
    <location>
        <begin position="329"/>
        <end position="418"/>
    </location>
</feature>
<evidence type="ECO:0000256" key="6">
    <source>
        <dbReference type="ARBA" id="ARBA00022568"/>
    </source>
</evidence>
<dbReference type="PROSITE" id="PS50051">
    <property type="entry name" value="MCM_2"/>
    <property type="match status" value="1"/>
</dbReference>
<dbReference type="SMART" id="SM00105">
    <property type="entry name" value="ArfGap"/>
    <property type="match status" value="1"/>
</dbReference>
<evidence type="ECO:0000256" key="1">
    <source>
        <dbReference type="ARBA" id="ARBA00004123"/>
    </source>
</evidence>
<evidence type="ECO:0000256" key="3">
    <source>
        <dbReference type="ARBA" id="ARBA00008010"/>
    </source>
</evidence>
<keyword evidence="7 23" id="KW-0812">Transmembrane</keyword>
<evidence type="ECO:0000256" key="10">
    <source>
        <dbReference type="ARBA" id="ARBA00022771"/>
    </source>
</evidence>
<dbReference type="Pfam" id="PF17855">
    <property type="entry name" value="MCM_lid"/>
    <property type="match status" value="1"/>
</dbReference>
<organism evidence="26 27">
    <name type="scientific">Tenebrio molitor</name>
    <name type="common">Yellow mealworm beetle</name>
    <dbReference type="NCBI Taxonomy" id="7067"/>
    <lineage>
        <taxon>Eukaryota</taxon>
        <taxon>Metazoa</taxon>
        <taxon>Ecdysozoa</taxon>
        <taxon>Arthropoda</taxon>
        <taxon>Hexapoda</taxon>
        <taxon>Insecta</taxon>
        <taxon>Pterygota</taxon>
        <taxon>Neoptera</taxon>
        <taxon>Endopterygota</taxon>
        <taxon>Coleoptera</taxon>
        <taxon>Polyphaga</taxon>
        <taxon>Cucujiformia</taxon>
        <taxon>Tenebrionidae</taxon>
        <taxon>Tenebrio</taxon>
    </lineage>
</organism>
<dbReference type="InterPro" id="IPR058767">
    <property type="entry name" value="MCM8_N"/>
</dbReference>
<dbReference type="InterPro" id="IPR041562">
    <property type="entry name" value="MCM_lid"/>
</dbReference>
<accession>A0A8J6L9C1</accession>
<dbReference type="SMART" id="SM00382">
    <property type="entry name" value="AAA"/>
    <property type="match status" value="1"/>
</dbReference>
<evidence type="ECO:0000256" key="17">
    <source>
        <dbReference type="ARBA" id="ARBA00023242"/>
    </source>
</evidence>
<comment type="caution">
    <text evidence="26">The sequence shown here is derived from an EMBL/GenBank/DDBJ whole genome shotgun (WGS) entry which is preliminary data.</text>
</comment>
<dbReference type="InterPro" id="IPR012340">
    <property type="entry name" value="NA-bd_OB-fold"/>
</dbReference>
<dbReference type="InterPro" id="IPR031327">
    <property type="entry name" value="MCM"/>
</dbReference>
<keyword evidence="6" id="KW-0106">Calcium</keyword>
<evidence type="ECO:0000256" key="5">
    <source>
        <dbReference type="ARBA" id="ARBA00022468"/>
    </source>
</evidence>
<keyword evidence="15 23" id="KW-0472">Membrane</keyword>
<evidence type="ECO:0000256" key="18">
    <source>
        <dbReference type="ARBA" id="ARBA00041084"/>
    </source>
</evidence>
<dbReference type="InterPro" id="IPR056875">
    <property type="entry name" value="MCM8/REC_WHD"/>
</dbReference>
<evidence type="ECO:0000256" key="14">
    <source>
        <dbReference type="ARBA" id="ARBA00023125"/>
    </source>
</evidence>
<dbReference type="GO" id="GO:0017116">
    <property type="term" value="F:single-stranded DNA helicase activity"/>
    <property type="evidence" value="ECO:0007669"/>
    <property type="project" value="TreeGrafter"/>
</dbReference>
<evidence type="ECO:0000256" key="7">
    <source>
        <dbReference type="ARBA" id="ARBA00022692"/>
    </source>
</evidence>
<evidence type="ECO:0000313" key="26">
    <source>
        <dbReference type="EMBL" id="KAH0812915.1"/>
    </source>
</evidence>
<keyword evidence="10 20" id="KW-0863">Zinc-finger</keyword>
<dbReference type="InterPro" id="IPR033762">
    <property type="entry name" value="MCM_OB"/>
</dbReference>
<gene>
    <name evidence="26" type="ORF">GEV33_009882</name>
</gene>
<dbReference type="Proteomes" id="UP000719412">
    <property type="component" value="Unassembled WGS sequence"/>
</dbReference>
<dbReference type="SUPFAM" id="SSF52540">
    <property type="entry name" value="P-loop containing nucleoside triphosphate hydrolases"/>
    <property type="match status" value="1"/>
</dbReference>
<feature type="compositionally biased region" description="Basic and acidic residues" evidence="22">
    <location>
        <begin position="399"/>
        <end position="413"/>
    </location>
</feature>
<reference evidence="26" key="2">
    <citation type="submission" date="2021-08" db="EMBL/GenBank/DDBJ databases">
        <authorList>
            <person name="Eriksson T."/>
        </authorList>
    </citation>
    <scope>NUCLEOTIDE SEQUENCE</scope>
    <source>
        <strain evidence="26">Stoneville</strain>
        <tissue evidence="26">Whole head</tissue>
    </source>
</reference>
<keyword evidence="6" id="KW-0109">Calcium transport</keyword>
<dbReference type="PROSITE" id="PS50115">
    <property type="entry name" value="ARFGAP"/>
    <property type="match status" value="1"/>
</dbReference>
<dbReference type="Gene3D" id="2.40.50.140">
    <property type="entry name" value="Nucleic acid-binding proteins"/>
    <property type="match status" value="1"/>
</dbReference>
<keyword evidence="14 21" id="KW-0238">DNA-binding</keyword>
<keyword evidence="27" id="KW-1185">Reference proteome</keyword>
<dbReference type="GO" id="GO:0005634">
    <property type="term" value="C:nucleus"/>
    <property type="evidence" value="ECO:0007669"/>
    <property type="project" value="UniProtKB-SubCell"/>
</dbReference>
<evidence type="ECO:0000256" key="2">
    <source>
        <dbReference type="ARBA" id="ARBA00004141"/>
    </source>
</evidence>
<evidence type="ECO:0000256" key="21">
    <source>
        <dbReference type="RuleBase" id="RU004070"/>
    </source>
</evidence>
<keyword evidence="9 21" id="KW-0547">Nucleotide-binding</keyword>
<proteinExistence type="inferred from homology"/>
<dbReference type="SUPFAM" id="SSF50249">
    <property type="entry name" value="Nucleic acid-binding proteins"/>
    <property type="match status" value="1"/>
</dbReference>
<feature type="domain" description="MCM C-terminal AAA(+) ATPase" evidence="24">
    <location>
        <begin position="934"/>
        <end position="1133"/>
    </location>
</feature>
<dbReference type="InterPro" id="IPR044880">
    <property type="entry name" value="NCX_ion-bd_dom_sf"/>
</dbReference>
<evidence type="ECO:0000256" key="11">
    <source>
        <dbReference type="ARBA" id="ARBA00022833"/>
    </source>
</evidence>
<dbReference type="Gene3D" id="1.20.1420.30">
    <property type="entry name" value="NCX, central ion-binding region"/>
    <property type="match status" value="1"/>
</dbReference>
<feature type="transmembrane region" description="Helical" evidence="23">
    <location>
        <begin position="91"/>
        <end position="111"/>
    </location>
</feature>
<evidence type="ECO:0000256" key="22">
    <source>
        <dbReference type="SAM" id="MobiDB-lite"/>
    </source>
</evidence>
<dbReference type="PRINTS" id="PR01657">
    <property type="entry name" value="MCMFAMILY"/>
</dbReference>
<dbReference type="InterPro" id="IPR001164">
    <property type="entry name" value="ArfGAP_dom"/>
</dbReference>
<dbReference type="GO" id="GO:0016020">
    <property type="term" value="C:membrane"/>
    <property type="evidence" value="ECO:0007669"/>
    <property type="project" value="UniProtKB-SubCell"/>
</dbReference>
<comment type="similarity">
    <text evidence="3 21">Belongs to the MCM family.</text>
</comment>
<evidence type="ECO:0000256" key="9">
    <source>
        <dbReference type="ARBA" id="ARBA00022741"/>
    </source>
</evidence>
<dbReference type="Gene3D" id="3.40.50.300">
    <property type="entry name" value="P-loop containing nucleotide triphosphate hydrolases"/>
    <property type="match status" value="1"/>
</dbReference>
<reference evidence="26" key="1">
    <citation type="journal article" date="2020" name="J Insects Food Feed">
        <title>The yellow mealworm (Tenebrio molitor) genome: a resource for the emerging insects as food and feed industry.</title>
        <authorList>
            <person name="Eriksson T."/>
            <person name="Andere A."/>
            <person name="Kelstrup H."/>
            <person name="Emery V."/>
            <person name="Picard C."/>
        </authorList>
    </citation>
    <scope>NUCLEOTIDE SEQUENCE</scope>
    <source>
        <strain evidence="26">Stoneville</strain>
        <tissue evidence="26">Whole head</tissue>
    </source>
</reference>
<keyword evidence="6" id="KW-0406">Ion transport</keyword>
<keyword evidence="17" id="KW-0539">Nucleus</keyword>
<dbReference type="Pfam" id="PF25051">
    <property type="entry name" value="WHD_MCM8"/>
    <property type="match status" value="1"/>
</dbReference>
<dbReference type="PANTHER" id="PTHR11630:SF47">
    <property type="entry name" value="DNA HELICASE MCM8"/>
    <property type="match status" value="1"/>
</dbReference>
<dbReference type="InterPro" id="IPR003593">
    <property type="entry name" value="AAA+_ATPase"/>
</dbReference>
<dbReference type="FunFam" id="1.10.220.150:FF:000009">
    <property type="entry name" value="stromal membrane-associated protein 1 isoform X1"/>
    <property type="match status" value="1"/>
</dbReference>
<keyword evidence="13 23" id="KW-1133">Transmembrane helix</keyword>
<feature type="transmembrane region" description="Helical" evidence="23">
    <location>
        <begin position="126"/>
        <end position="145"/>
    </location>
</feature>
<feature type="region of interest" description="Disordered" evidence="22">
    <location>
        <begin position="207"/>
        <end position="231"/>
    </location>
</feature>
<dbReference type="GO" id="GO:0003697">
    <property type="term" value="F:single-stranded DNA binding"/>
    <property type="evidence" value="ECO:0007669"/>
    <property type="project" value="TreeGrafter"/>
</dbReference>
<dbReference type="SUPFAM" id="SSF57863">
    <property type="entry name" value="ArfGap/RecO-like zinc finger"/>
    <property type="match status" value="1"/>
</dbReference>
<dbReference type="Pfam" id="PF17207">
    <property type="entry name" value="MCM_OB"/>
    <property type="match status" value="1"/>
</dbReference>
<dbReference type="InterPro" id="IPR001208">
    <property type="entry name" value="MCM_dom"/>
</dbReference>
<dbReference type="GO" id="GO:0015297">
    <property type="term" value="F:antiporter activity"/>
    <property type="evidence" value="ECO:0007669"/>
    <property type="project" value="UniProtKB-KW"/>
</dbReference>
<evidence type="ECO:0000259" key="25">
    <source>
        <dbReference type="PROSITE" id="PS50115"/>
    </source>
</evidence>
<dbReference type="CDD" id="cd22247">
    <property type="entry name" value="MCM8_WHD"/>
    <property type="match status" value="1"/>
</dbReference>
<evidence type="ECO:0000256" key="20">
    <source>
        <dbReference type="PROSITE-ProRule" id="PRU00288"/>
    </source>
</evidence>
<comment type="subcellular location">
    <subcellularLocation>
        <location evidence="2">Membrane</location>
        <topology evidence="2">Multi-pass membrane protein</topology>
    </subcellularLocation>
    <subcellularLocation>
        <location evidence="1">Nucleus</location>
    </subcellularLocation>
</comment>
<dbReference type="GO" id="GO:0008270">
    <property type="term" value="F:zinc ion binding"/>
    <property type="evidence" value="ECO:0007669"/>
    <property type="project" value="UniProtKB-KW"/>
</dbReference>
<dbReference type="GO" id="GO:0042555">
    <property type="term" value="C:MCM complex"/>
    <property type="evidence" value="ECO:0007669"/>
    <property type="project" value="TreeGrafter"/>
</dbReference>
<dbReference type="GO" id="GO:0006310">
    <property type="term" value="P:DNA recombination"/>
    <property type="evidence" value="ECO:0007669"/>
    <property type="project" value="UniProtKB-KW"/>
</dbReference>
<dbReference type="Gene3D" id="1.10.220.150">
    <property type="entry name" value="Arf GTPase activating protein"/>
    <property type="match status" value="1"/>
</dbReference>
<dbReference type="SMART" id="SM00350">
    <property type="entry name" value="MCM"/>
    <property type="match status" value="1"/>
</dbReference>
<evidence type="ECO:0000256" key="16">
    <source>
        <dbReference type="ARBA" id="ARBA00023172"/>
    </source>
</evidence>
<keyword evidence="5" id="KW-0343">GTPase activation</keyword>
<evidence type="ECO:0000256" key="4">
    <source>
        <dbReference type="ARBA" id="ARBA00022449"/>
    </source>
</evidence>
<protein>
    <recommendedName>
        <fullName evidence="18">DNA helicase MCM8</fullName>
    </recommendedName>
    <alternativeName>
        <fullName evidence="19">Minichromosome maintenance 8</fullName>
    </alternativeName>
</protein>
<dbReference type="Gene3D" id="2.20.28.10">
    <property type="match status" value="1"/>
</dbReference>
<dbReference type="Pfam" id="PF00493">
    <property type="entry name" value="MCM"/>
    <property type="match status" value="1"/>
</dbReference>
<keyword evidence="4" id="KW-0050">Antiport</keyword>
<dbReference type="Pfam" id="PF01699">
    <property type="entry name" value="Na_Ca_ex"/>
    <property type="match status" value="1"/>
</dbReference>
<dbReference type="GO" id="GO:0006816">
    <property type="term" value="P:calcium ion transport"/>
    <property type="evidence" value="ECO:0007669"/>
    <property type="project" value="UniProtKB-KW"/>
</dbReference>
<keyword evidence="12 21" id="KW-0067">ATP-binding</keyword>
<dbReference type="InterPro" id="IPR027417">
    <property type="entry name" value="P-loop_NTPase"/>
</dbReference>
<evidence type="ECO:0000256" key="15">
    <source>
        <dbReference type="ARBA" id="ARBA00023136"/>
    </source>
</evidence>
<evidence type="ECO:0000256" key="19">
    <source>
        <dbReference type="ARBA" id="ARBA00042306"/>
    </source>
</evidence>
<feature type="transmembrane region" description="Helical" evidence="23">
    <location>
        <begin position="59"/>
        <end position="79"/>
    </location>
</feature>
<evidence type="ECO:0000256" key="8">
    <source>
        <dbReference type="ARBA" id="ARBA00022723"/>
    </source>
</evidence>
<dbReference type="CDD" id="cd17759">
    <property type="entry name" value="MCM8"/>
    <property type="match status" value="1"/>
</dbReference>
<feature type="compositionally biased region" description="Pro residues" evidence="22">
    <location>
        <begin position="353"/>
        <end position="362"/>
    </location>
</feature>
<sequence>MSSTCDLLALISSSAVPAVSELETSAALFPVPDTFASKVAAIHDKYADASVGNVTGSNAVNVFLGIGVAWMMAAIYHNVKGRPFKVKPGNLAFSVTIFCSEAVVAIIVLMLRRSRVVGGELGGPKCLKYVTSAFFFALWIFYLTMSTLEPFSHNLIPPITSAEGWKREPTLGSSTSSDITSRWLTPACLYFFSWRVATIRAERDQNLTRPGSGILPGPEPRSASPTRDASADTCAGIHRNLGVHISKVKSVNLDTWTPEQVVSLQQMGNSRARAVYEANLPDNFRRPQNDSSLESFIRAKYEHKKYIAREWVPPTLPKVNWEKEIDEEIEKQKRKKKTVVEKKPLANVEVPQLPKPKNPSPKPGRVTNPPETKKDNDLLGLQNGEDSFSGFLSAPSATEEAKKEEEKSAKSEEESFFNQIAPTEKEKVKLTKDSILALYSNTPANNFNQFQSQMPYQGNFPPQNFQSFGGYPQQQTFPVAQPGGQFAQWAGQSQFPVQGQMPATQVGQFPNQYQNGPSQQFGNFQSNGQFPAAQFGQFQQSFNAAQTPNPFFANQNGLQQQFSNLSLNNPPAANAAPTLATNIWQRPWFKKQPQINPKLVSAAVNFDNEPKFGYDGFKLYFPEENAIKVESTLRRVSQCVKFIERNQAMYDFNTVEMQKCFTVDYKFIMSDEDELCTEWGDLKSEIIDNTEFCLDCMGLAMHQCIINDFKKKQKDSEEGTLQKKNLGIVRARLINHEPIQQIKDVRVNCYGKLVSLRGTVIKAANIKIMYQYMAFSCSTCTGIQVVRQPEGAFTLPNKCVTEGCRAQSNFKSLHASPYTRTVSWQPIKIQELVGNDQFENGRVPRTLECELTEDLVHCCVPGDDITITGVIKVRNSAENSFKNKQNSVFLLYMHVVSVVNNKNQTQGSYGASERITFNITDYYAIQKIHAEPNLFRFLVHSLCPSIYGHEVVKAGLLLALFGGTKSDKKRAESHVLMVGDPGLGKSQMMQACTNVAPRGVYVCGNTSTGSGLTVTMTRESGGEFALEAGALMLADQGCCCIDEFDKMPTQHACLLEAMEQQTISIAKAGIVCTLPTRTTILAAANPAGGHYNKAKTIAENLKISSPMLSRFDLIFILLDQPNEELDMMLSEHVLALHSGKQSSSSFLNRSTSSSVNDVSLRGRLCLQNSEEIDHLPHSLFRKYIAYAQKYVSPQLSEEAKHVLREFYFKLRKQFQNGECTPVTTRQLDSLIRLTQARAKAELREEATKADALDVVEIMKESLIDIFTDDGGQLDTTRSQNGTGMSTKKQIVKLLRLMQQRAEAQATSVFTTKEIRELSEEAGIIQSKFYNVLQSLNLQGFILNKGANNYHLVTADL</sequence>
<dbReference type="EMBL" id="JABDTM020025718">
    <property type="protein sequence ID" value="KAH0812915.1"/>
    <property type="molecule type" value="Genomic_DNA"/>
</dbReference>
<keyword evidence="11" id="KW-0862">Zinc</keyword>
<dbReference type="PANTHER" id="PTHR11630">
    <property type="entry name" value="DNA REPLICATION LICENSING FACTOR MCM FAMILY MEMBER"/>
    <property type="match status" value="1"/>
</dbReference>
<evidence type="ECO:0000256" key="13">
    <source>
        <dbReference type="ARBA" id="ARBA00022989"/>
    </source>
</evidence>
<keyword evidence="6" id="KW-0813">Transport</keyword>
<dbReference type="InterPro" id="IPR037278">
    <property type="entry name" value="ARFGAP/RecO"/>
</dbReference>
<evidence type="ECO:0000313" key="27">
    <source>
        <dbReference type="Proteomes" id="UP000719412"/>
    </source>
</evidence>
<dbReference type="GO" id="GO:0005096">
    <property type="term" value="F:GTPase activator activity"/>
    <property type="evidence" value="ECO:0007669"/>
    <property type="project" value="UniProtKB-KW"/>
</dbReference>
<evidence type="ECO:0000256" key="12">
    <source>
        <dbReference type="ARBA" id="ARBA00022840"/>
    </source>
</evidence>
<keyword evidence="8" id="KW-0479">Metal-binding</keyword>
<dbReference type="Pfam" id="PF01412">
    <property type="entry name" value="ArfGap"/>
    <property type="match status" value="1"/>
</dbReference>
<dbReference type="GO" id="GO:0005524">
    <property type="term" value="F:ATP binding"/>
    <property type="evidence" value="ECO:0007669"/>
    <property type="project" value="UniProtKB-KW"/>
</dbReference>